<sequence length="344" mass="34513">MVADLGPGAPPATPDLEIDGWLAPAYVDIHCHGGGGGDFTSADTDSIRAAAAFHAEHGTGSLLASLVTGPIDDLCRQLSAIADVIEAGDTVIRGAHLEGPYLSAARCGAQNPAYLSDPDVGDFARMVDAARGTLRMITVAPERQGAAALIDAAQAAGVTVAVGHTDGTYDECSAAFAAGASVATHLFNGMRPLHHREPGPIGASLDAGAWVELINDGIHLHPATLRVVLEARPERAVLITDAIAAAGLPDGEHRLGGLAVTVKDGAARLTEGGSLAGSTLTMDDAVRRAVAADVPLPLAVAAATSHPAAAVGLTGRGSIAIGQPADLLQLSDDLAAAPVPTPAD</sequence>
<dbReference type="InterPro" id="IPR011059">
    <property type="entry name" value="Metal-dep_hydrolase_composite"/>
</dbReference>
<dbReference type="PATRIC" id="fig|571913.6.peg.4492"/>
<dbReference type="InterPro" id="IPR032466">
    <property type="entry name" value="Metal_Hydrolase"/>
</dbReference>
<name>A0A0K1JRK0_9MICO</name>
<evidence type="ECO:0000256" key="6">
    <source>
        <dbReference type="ARBA" id="ARBA00023277"/>
    </source>
</evidence>
<accession>A0A0K1JRK0</accession>
<gene>
    <name evidence="14" type="ORF">VV02_22180</name>
</gene>
<dbReference type="EMBL" id="CP011112">
    <property type="protein sequence ID" value="AKU19198.1"/>
    <property type="molecule type" value="Genomic_DNA"/>
</dbReference>
<feature type="binding site" evidence="12">
    <location>
        <position position="164"/>
    </location>
    <ligand>
        <name>Zn(2+)</name>
        <dbReference type="ChEBI" id="CHEBI:29105"/>
    </ligand>
</feature>
<evidence type="ECO:0000256" key="2">
    <source>
        <dbReference type="ARBA" id="ARBA00011899"/>
    </source>
</evidence>
<dbReference type="EC" id="3.5.1.25" evidence="2"/>
<dbReference type="FunFam" id="3.20.20.140:FF:000004">
    <property type="entry name" value="N-acetylglucosamine-6-phosphate deacetylase"/>
    <property type="match status" value="1"/>
</dbReference>
<dbReference type="InterPro" id="IPR003764">
    <property type="entry name" value="GlcNAc_6-P_deAcase"/>
</dbReference>
<reference evidence="14 15" key="1">
    <citation type="submission" date="2015-03" db="EMBL/GenBank/DDBJ databases">
        <title>Luteipulveratus halotolerans sp. nov., a novel actinobacterium (Dermacoccaceae) from Sarawak, Malaysia.</title>
        <authorList>
            <person name="Juboi H."/>
            <person name="Basik A."/>
            <person name="Shamsul S.S."/>
            <person name="Arnold P."/>
            <person name="Schmitt E.K."/>
            <person name="Sanglier J.-J."/>
            <person name="Yeo T."/>
        </authorList>
    </citation>
    <scope>NUCLEOTIDE SEQUENCE [LARGE SCALE GENOMIC DNA]</scope>
    <source>
        <strain evidence="14 15">MN07-A0370</strain>
    </source>
</reference>
<dbReference type="GO" id="GO:0046872">
    <property type="term" value="F:metal ion binding"/>
    <property type="evidence" value="ECO:0007669"/>
    <property type="project" value="UniProtKB-KW"/>
</dbReference>
<evidence type="ECO:0000256" key="11">
    <source>
        <dbReference type="PIRSR" id="PIRSR038994-2"/>
    </source>
</evidence>
<dbReference type="AlphaFoldDB" id="A0A0K1JRK0"/>
<feature type="binding site" evidence="12">
    <location>
        <position position="185"/>
    </location>
    <ligand>
        <name>Zn(2+)</name>
        <dbReference type="ChEBI" id="CHEBI:29105"/>
    </ligand>
</feature>
<protein>
    <recommendedName>
        <fullName evidence="3">N-acetylglucosamine-6-phosphate deacetylase</fullName>
        <ecNumber evidence="2">3.5.1.25</ecNumber>
    </recommendedName>
</protein>
<evidence type="ECO:0000256" key="1">
    <source>
        <dbReference type="ARBA" id="ARBA00010716"/>
    </source>
</evidence>
<organism evidence="14 15">
    <name type="scientific">Luteipulveratus mongoliensis</name>
    <dbReference type="NCBI Taxonomy" id="571913"/>
    <lineage>
        <taxon>Bacteria</taxon>
        <taxon>Bacillati</taxon>
        <taxon>Actinomycetota</taxon>
        <taxon>Actinomycetes</taxon>
        <taxon>Micrococcales</taxon>
        <taxon>Dermacoccaceae</taxon>
        <taxon>Luteipulveratus</taxon>
    </lineage>
</organism>
<keyword evidence="4 12" id="KW-0479">Metal-binding</keyword>
<comment type="catalytic activity">
    <reaction evidence="7">
        <text>N-acetyl-D-glucosamine 6-phosphate + H2O = D-glucosamine 6-phosphate + acetate</text>
        <dbReference type="Rhea" id="RHEA:22936"/>
        <dbReference type="ChEBI" id="CHEBI:15377"/>
        <dbReference type="ChEBI" id="CHEBI:30089"/>
        <dbReference type="ChEBI" id="CHEBI:57513"/>
        <dbReference type="ChEBI" id="CHEBI:58725"/>
        <dbReference type="EC" id="3.5.1.25"/>
    </reaction>
</comment>
<comment type="similarity">
    <text evidence="1 9">Belongs to the metallo-dependent hydrolases superfamily. NagA family.</text>
</comment>
<dbReference type="PIRSF" id="PIRSF038994">
    <property type="entry name" value="NagA"/>
    <property type="match status" value="1"/>
</dbReference>
<feature type="binding site" evidence="11">
    <location>
        <position position="219"/>
    </location>
    <ligand>
        <name>substrate</name>
    </ligand>
</feature>
<dbReference type="Proteomes" id="UP000066480">
    <property type="component" value="Chromosome"/>
</dbReference>
<feature type="binding site" evidence="11">
    <location>
        <begin position="275"/>
        <end position="277"/>
    </location>
    <ligand>
        <name>substrate</name>
    </ligand>
</feature>
<feature type="domain" description="Amidohydrolase-related" evidence="13">
    <location>
        <begin position="22"/>
        <end position="330"/>
    </location>
</feature>
<keyword evidence="5 9" id="KW-0378">Hydrolase</keyword>
<feature type="binding site" evidence="11">
    <location>
        <begin position="188"/>
        <end position="189"/>
    </location>
    <ligand>
        <name>substrate</name>
    </ligand>
</feature>
<comment type="pathway">
    <text evidence="8">Amino-sugar metabolism; N-acetylneuraminate degradation; D-fructose 6-phosphate from N-acetylneuraminate: step 4/5.</text>
</comment>
<feature type="binding site" evidence="11">
    <location>
        <position position="196"/>
    </location>
    <ligand>
        <name>substrate</name>
    </ligand>
</feature>
<dbReference type="GO" id="GO:0006046">
    <property type="term" value="P:N-acetylglucosamine catabolic process"/>
    <property type="evidence" value="ECO:0007669"/>
    <property type="project" value="TreeGrafter"/>
</dbReference>
<feature type="binding site" evidence="11">
    <location>
        <position position="109"/>
    </location>
    <ligand>
        <name>substrate</name>
    </ligand>
</feature>
<evidence type="ECO:0000313" key="14">
    <source>
        <dbReference type="EMBL" id="AKU19198.1"/>
    </source>
</evidence>
<dbReference type="Gene3D" id="3.20.20.140">
    <property type="entry name" value="Metal-dependent hydrolases"/>
    <property type="match status" value="1"/>
</dbReference>
<evidence type="ECO:0000313" key="15">
    <source>
        <dbReference type="Proteomes" id="UP000066480"/>
    </source>
</evidence>
<evidence type="ECO:0000256" key="7">
    <source>
        <dbReference type="ARBA" id="ARBA00047647"/>
    </source>
</evidence>
<feature type="binding site" evidence="12">
    <location>
        <position position="98"/>
    </location>
    <ligand>
        <name>Zn(2+)</name>
        <dbReference type="ChEBI" id="CHEBI:29105"/>
    </ligand>
</feature>
<evidence type="ECO:0000256" key="3">
    <source>
        <dbReference type="ARBA" id="ARBA00018029"/>
    </source>
</evidence>
<dbReference type="GO" id="GO:0008448">
    <property type="term" value="F:N-acetylglucosamine-6-phosphate deacetylase activity"/>
    <property type="evidence" value="ECO:0007669"/>
    <property type="project" value="UniProtKB-EC"/>
</dbReference>
<dbReference type="STRING" id="571913.VV02_22180"/>
<evidence type="ECO:0000256" key="10">
    <source>
        <dbReference type="PIRSR" id="PIRSR038994-1"/>
    </source>
</evidence>
<keyword evidence="6 9" id="KW-0119">Carbohydrate metabolism</keyword>
<comment type="cofactor">
    <cofactor evidence="12">
        <name>a divalent metal cation</name>
        <dbReference type="ChEBI" id="CHEBI:60240"/>
    </cofactor>
    <text evidence="12">Binds 1 divalent metal cation per subunit.</text>
</comment>
<evidence type="ECO:0000256" key="5">
    <source>
        <dbReference type="ARBA" id="ARBA00022801"/>
    </source>
</evidence>
<evidence type="ECO:0000259" key="13">
    <source>
        <dbReference type="Pfam" id="PF01979"/>
    </source>
</evidence>
<dbReference type="InterPro" id="IPR006680">
    <property type="entry name" value="Amidohydro-rel"/>
</dbReference>
<dbReference type="Gene3D" id="2.30.40.10">
    <property type="entry name" value="Urease, subunit C, domain 1"/>
    <property type="match status" value="1"/>
</dbReference>
<keyword evidence="15" id="KW-1185">Reference proteome</keyword>
<dbReference type="NCBIfam" id="TIGR00221">
    <property type="entry name" value="nagA"/>
    <property type="match status" value="1"/>
</dbReference>
<evidence type="ECO:0000256" key="12">
    <source>
        <dbReference type="PIRSR" id="PIRSR038994-3"/>
    </source>
</evidence>
<dbReference type="SUPFAM" id="SSF51556">
    <property type="entry name" value="Metallo-dependent hydrolases"/>
    <property type="match status" value="1"/>
</dbReference>
<dbReference type="Pfam" id="PF01979">
    <property type="entry name" value="Amidohydro_1"/>
    <property type="match status" value="1"/>
</dbReference>
<dbReference type="PANTHER" id="PTHR11113:SF14">
    <property type="entry name" value="N-ACETYLGLUCOSAMINE-6-PHOSPHATE DEACETYLASE"/>
    <property type="match status" value="1"/>
</dbReference>
<proteinExistence type="inferred from homology"/>
<evidence type="ECO:0000256" key="4">
    <source>
        <dbReference type="ARBA" id="ARBA00022723"/>
    </source>
</evidence>
<dbReference type="KEGG" id="lmoi:VV02_22180"/>
<dbReference type="PANTHER" id="PTHR11113">
    <property type="entry name" value="N-ACETYLGLUCOSAMINE-6-PHOSPHATE DEACETYLASE"/>
    <property type="match status" value="1"/>
</dbReference>
<evidence type="ECO:0000256" key="9">
    <source>
        <dbReference type="PIRNR" id="PIRNR038994"/>
    </source>
</evidence>
<evidence type="ECO:0000256" key="8">
    <source>
        <dbReference type="ARBA" id="ARBA00060590"/>
    </source>
</evidence>
<feature type="active site" description="Proton donor/acceptor" evidence="10">
    <location>
        <position position="241"/>
    </location>
</feature>